<evidence type="ECO:0000313" key="2">
    <source>
        <dbReference type="EMBL" id="MBH5144248.1"/>
    </source>
</evidence>
<gene>
    <name evidence="2" type="ORF">I3517_16650</name>
</gene>
<name>A0A8I0ZVZ2_RHOER</name>
<evidence type="ECO:0000256" key="1">
    <source>
        <dbReference type="SAM" id="Phobius"/>
    </source>
</evidence>
<sequence length="73" mass="8172">MSVLGVVLWIVVALTFPVIVVGGFRFAWDKWSRTEGPTLAEQLLVILLPINMICLIVLWFVGPSFTIMRIRGA</sequence>
<keyword evidence="3" id="KW-1185">Reference proteome</keyword>
<dbReference type="RefSeq" id="WP_149357573.1">
    <property type="nucleotide sequence ID" value="NZ_JAECSB010000057.1"/>
</dbReference>
<evidence type="ECO:0000313" key="3">
    <source>
        <dbReference type="Proteomes" id="UP000627573"/>
    </source>
</evidence>
<accession>A0A8I0ZVZ2</accession>
<organism evidence="2 3">
    <name type="scientific">Rhodococcus erythropolis</name>
    <name type="common">Arthrobacter picolinophilus</name>
    <dbReference type="NCBI Taxonomy" id="1833"/>
    <lineage>
        <taxon>Bacteria</taxon>
        <taxon>Bacillati</taxon>
        <taxon>Actinomycetota</taxon>
        <taxon>Actinomycetes</taxon>
        <taxon>Mycobacteriales</taxon>
        <taxon>Nocardiaceae</taxon>
        <taxon>Rhodococcus</taxon>
        <taxon>Rhodococcus erythropolis group</taxon>
    </lineage>
</organism>
<feature type="transmembrane region" description="Helical" evidence="1">
    <location>
        <begin position="6"/>
        <end position="27"/>
    </location>
</feature>
<keyword evidence="1" id="KW-0472">Membrane</keyword>
<protein>
    <submittedName>
        <fullName evidence="2">Uncharacterized protein</fullName>
    </submittedName>
</protein>
<keyword evidence="1" id="KW-0812">Transmembrane</keyword>
<dbReference type="AlphaFoldDB" id="A0A8I0ZVZ2"/>
<reference evidence="2 3" key="1">
    <citation type="submission" date="2020-12" db="EMBL/GenBank/DDBJ databases">
        <title>Draft genome sequence of furan degrading bacterial strain FUR100.</title>
        <authorList>
            <person name="Woiski C."/>
        </authorList>
    </citation>
    <scope>NUCLEOTIDE SEQUENCE [LARGE SCALE GENOMIC DNA]</scope>
    <source>
        <strain evidence="2 3">FUR100</strain>
    </source>
</reference>
<comment type="caution">
    <text evidence="2">The sequence shown here is derived from an EMBL/GenBank/DDBJ whole genome shotgun (WGS) entry which is preliminary data.</text>
</comment>
<feature type="transmembrane region" description="Helical" evidence="1">
    <location>
        <begin position="39"/>
        <end position="61"/>
    </location>
</feature>
<dbReference type="Proteomes" id="UP000627573">
    <property type="component" value="Unassembled WGS sequence"/>
</dbReference>
<dbReference type="EMBL" id="JAECSB010000057">
    <property type="protein sequence ID" value="MBH5144248.1"/>
    <property type="molecule type" value="Genomic_DNA"/>
</dbReference>
<keyword evidence="1" id="KW-1133">Transmembrane helix</keyword>
<proteinExistence type="predicted"/>